<protein>
    <submittedName>
        <fullName evidence="3">Amidase</fullName>
    </submittedName>
</protein>
<evidence type="ECO:0000313" key="3">
    <source>
        <dbReference type="EMBL" id="KAA3526627.1"/>
    </source>
</evidence>
<comment type="similarity">
    <text evidence="1">Belongs to the amidase family.</text>
</comment>
<reference evidence="3 4" key="1">
    <citation type="submission" date="2018-08" db="EMBL/GenBank/DDBJ databases">
        <title>Genome sequencing of Agrobacterium vitis strain ICMP 10754.</title>
        <authorList>
            <person name="Visnovsky S.B."/>
            <person name="Pitman A.R."/>
        </authorList>
    </citation>
    <scope>NUCLEOTIDE SEQUENCE [LARGE SCALE GENOMIC DNA]</scope>
    <source>
        <strain evidence="3 4">ICMP 10754</strain>
    </source>
</reference>
<dbReference type="Proteomes" id="UP000436911">
    <property type="component" value="Unassembled WGS sequence"/>
</dbReference>
<dbReference type="GO" id="GO:0003824">
    <property type="term" value="F:catalytic activity"/>
    <property type="evidence" value="ECO:0007669"/>
    <property type="project" value="InterPro"/>
</dbReference>
<gene>
    <name evidence="3" type="ORF">DXT89_14740</name>
</gene>
<feature type="domain" description="Amidase" evidence="2">
    <location>
        <begin position="31"/>
        <end position="451"/>
    </location>
</feature>
<comment type="caution">
    <text evidence="3">The sequence shown here is derived from an EMBL/GenBank/DDBJ whole genome shotgun (WGS) entry which is preliminary data.</text>
</comment>
<dbReference type="AlphaFoldDB" id="A0A368NVJ6"/>
<organism evidence="3 4">
    <name type="scientific">Agrobacterium vitis</name>
    <name type="common">Rhizobium vitis</name>
    <dbReference type="NCBI Taxonomy" id="373"/>
    <lineage>
        <taxon>Bacteria</taxon>
        <taxon>Pseudomonadati</taxon>
        <taxon>Pseudomonadota</taxon>
        <taxon>Alphaproteobacteria</taxon>
        <taxon>Hyphomicrobiales</taxon>
        <taxon>Rhizobiaceae</taxon>
        <taxon>Rhizobium/Agrobacterium group</taxon>
        <taxon>Agrobacterium</taxon>
    </lineage>
</organism>
<dbReference type="InterPro" id="IPR023631">
    <property type="entry name" value="Amidase_dom"/>
</dbReference>
<dbReference type="PANTHER" id="PTHR11895:SF7">
    <property type="entry name" value="GLUTAMYL-TRNA(GLN) AMIDOTRANSFERASE SUBUNIT A, MITOCHONDRIAL"/>
    <property type="match status" value="1"/>
</dbReference>
<dbReference type="PANTHER" id="PTHR11895">
    <property type="entry name" value="TRANSAMIDASE"/>
    <property type="match status" value="1"/>
</dbReference>
<evidence type="ECO:0000256" key="1">
    <source>
        <dbReference type="ARBA" id="ARBA00009199"/>
    </source>
</evidence>
<dbReference type="InterPro" id="IPR000120">
    <property type="entry name" value="Amidase"/>
</dbReference>
<sequence>MRLMVVEDQEPTLGSSVAHAERCLENLRVFEHLNAFLCLNPLVLDEAKSVDRRHEKGEYLPLRGMIVAVKDNIETAGLNTTGGAVALKDYVPRRDAFALRQLKQHGAVVIGKTNLDELAGAGSTLSSLGGQSLNPYDPSRTPAGSSGGSAIAVAIGACTVALGTETVNSIRNPAHICGVFGLRPSGGLIARSGTIPVSPTMDVLGPLAGTLEDLALAFRMMIGFDPDDAVSLAARDFDRDGLKVSRWPKVEGMRIGVLTGLFGAGEEHVDINRCLDAAFERLRSRDVVVVEIEEPRFNSLSLYNDLALHAHEFESAFDGWLSGLNTDAPIANFRAYVEDGRWPHSTMHMLLKTALEADRVEAKLDYARKIAAAKTIRMLTEQIMLEHRLDALAYPAQHRNALLIGEQSRPERNGVLASALGWPAINVPVGQADGLPVGLDLMAVPAQEFLLFSLAKAVQGPPVRPPIP</sequence>
<dbReference type="Gene3D" id="3.90.1300.10">
    <property type="entry name" value="Amidase signature (AS) domain"/>
    <property type="match status" value="1"/>
</dbReference>
<evidence type="ECO:0000259" key="2">
    <source>
        <dbReference type="Pfam" id="PF01425"/>
    </source>
</evidence>
<dbReference type="EMBL" id="QUSG01000007">
    <property type="protein sequence ID" value="KAA3526627.1"/>
    <property type="molecule type" value="Genomic_DNA"/>
</dbReference>
<proteinExistence type="inferred from homology"/>
<dbReference type="Pfam" id="PF01425">
    <property type="entry name" value="Amidase"/>
    <property type="match status" value="1"/>
</dbReference>
<accession>A0A368NVJ6</accession>
<dbReference type="InterPro" id="IPR036928">
    <property type="entry name" value="AS_sf"/>
</dbReference>
<dbReference type="SUPFAM" id="SSF75304">
    <property type="entry name" value="Amidase signature (AS) enzymes"/>
    <property type="match status" value="1"/>
</dbReference>
<evidence type="ECO:0000313" key="4">
    <source>
        <dbReference type="Proteomes" id="UP000436911"/>
    </source>
</evidence>
<name>A0A368NVJ6_AGRVI</name>